<dbReference type="InterPro" id="IPR022226">
    <property type="entry name" value="DUF3752"/>
</dbReference>
<feature type="compositionally biased region" description="Polar residues" evidence="1">
    <location>
        <begin position="77"/>
        <end position="90"/>
    </location>
</feature>
<feature type="compositionally biased region" description="Basic and acidic residues" evidence="1">
    <location>
        <begin position="370"/>
        <end position="383"/>
    </location>
</feature>
<protein>
    <submittedName>
        <fullName evidence="4">DUF3752 domain-containing protein</fullName>
    </submittedName>
</protein>
<feature type="compositionally biased region" description="Basic and acidic residues" evidence="1">
    <location>
        <begin position="248"/>
        <end position="276"/>
    </location>
</feature>
<dbReference type="Proteomes" id="UP000887540">
    <property type="component" value="Unplaced"/>
</dbReference>
<evidence type="ECO:0000313" key="3">
    <source>
        <dbReference type="Proteomes" id="UP000887540"/>
    </source>
</evidence>
<feature type="compositionally biased region" description="Polar residues" evidence="1">
    <location>
        <begin position="303"/>
        <end position="323"/>
    </location>
</feature>
<dbReference type="InterPro" id="IPR046331">
    <property type="entry name" value="GPAM1-like"/>
</dbReference>
<keyword evidence="3" id="KW-1185">Reference proteome</keyword>
<feature type="compositionally biased region" description="Acidic residues" evidence="1">
    <location>
        <begin position="15"/>
        <end position="32"/>
    </location>
</feature>
<reference evidence="4" key="1">
    <citation type="submission" date="2022-11" db="UniProtKB">
        <authorList>
            <consortium name="WormBaseParasite"/>
        </authorList>
    </citation>
    <scope>IDENTIFICATION</scope>
</reference>
<dbReference type="PANTHER" id="PTHR46370">
    <property type="entry name" value="GPALPP MOTIFS-CONTAINING PROTEIN 1"/>
    <property type="match status" value="1"/>
</dbReference>
<evidence type="ECO:0000256" key="1">
    <source>
        <dbReference type="SAM" id="MobiDB-lite"/>
    </source>
</evidence>
<feature type="domain" description="DUF3752" evidence="2">
    <location>
        <begin position="282"/>
        <end position="407"/>
    </location>
</feature>
<feature type="compositionally biased region" description="Basic and acidic residues" evidence="1">
    <location>
        <begin position="157"/>
        <end position="174"/>
    </location>
</feature>
<name>A0A914C7S0_9BILA</name>
<dbReference type="AlphaFoldDB" id="A0A914C7S0"/>
<dbReference type="Pfam" id="PF12572">
    <property type="entry name" value="DUF3752"/>
    <property type="match status" value="1"/>
</dbReference>
<feature type="compositionally biased region" description="Basic and acidic residues" evidence="1">
    <location>
        <begin position="324"/>
        <end position="352"/>
    </location>
</feature>
<dbReference type="WBParaSite" id="ACRNAN_Path_413.g1579.t1">
    <property type="protein sequence ID" value="ACRNAN_Path_413.g1579.t1"/>
    <property type="gene ID" value="ACRNAN_Path_413.g1579"/>
</dbReference>
<evidence type="ECO:0000259" key="2">
    <source>
        <dbReference type="Pfam" id="PF12572"/>
    </source>
</evidence>
<sequence length="416" mass="45866">MASNSNDSIPSWDEFGNDEELDYDEIVEEPTENQDYGPSLPPGFVQDDSNDIPLAPLPRHNNFPSLPIEQDDPEDPITTNGSTIVLSQRSGSDELPTRVCGPEEPMPSRSVARQVIGPSLPPEFLPTNDSQNQMKEKPAVIGPSLPVDFLDPNTSNDHVDEPSCSFDTRRRQSKPDSLIGPSFDPGLIGPSLPKPNGQSSADPQLPFDEGEPGNSSDFEPRSNGEVDEDDDIVGPMPPANKDQEELEYLYRLHEFESKQAAKPQNKREKWMTEPPKKMASYGLDVPRSFAKTSSSSSADGRNLWTSTPNDNNTQPNTSASSSRPVKDTIRDLKEEQRASALNADRKESLLDSHRKRKMDGGPSSSSANGNERRPFNREVDMEVRGLSGKMNADEVKQRMGDLSSRFGHGTTSNKFL</sequence>
<dbReference type="PANTHER" id="PTHR46370:SF1">
    <property type="entry name" value="GPALPP MOTIFS-CONTAINING PROTEIN 1"/>
    <property type="match status" value="1"/>
</dbReference>
<accession>A0A914C7S0</accession>
<evidence type="ECO:0000313" key="4">
    <source>
        <dbReference type="WBParaSite" id="ACRNAN_Path_413.g1579.t1"/>
    </source>
</evidence>
<organism evidence="3 4">
    <name type="scientific">Acrobeloides nanus</name>
    <dbReference type="NCBI Taxonomy" id="290746"/>
    <lineage>
        <taxon>Eukaryota</taxon>
        <taxon>Metazoa</taxon>
        <taxon>Ecdysozoa</taxon>
        <taxon>Nematoda</taxon>
        <taxon>Chromadorea</taxon>
        <taxon>Rhabditida</taxon>
        <taxon>Tylenchina</taxon>
        <taxon>Cephalobomorpha</taxon>
        <taxon>Cephaloboidea</taxon>
        <taxon>Cephalobidae</taxon>
        <taxon>Acrobeloides</taxon>
    </lineage>
</organism>
<feature type="region of interest" description="Disordered" evidence="1">
    <location>
        <begin position="1"/>
        <end position="393"/>
    </location>
</feature>
<proteinExistence type="predicted"/>